<proteinExistence type="predicted"/>
<evidence type="ECO:0000259" key="1">
    <source>
        <dbReference type="Pfam" id="PF09633"/>
    </source>
</evidence>
<organism evidence="2 3">
    <name type="scientific">Methanococcoides vulcani</name>
    <dbReference type="NCBI Taxonomy" id="1353158"/>
    <lineage>
        <taxon>Archaea</taxon>
        <taxon>Methanobacteriati</taxon>
        <taxon>Methanobacteriota</taxon>
        <taxon>Stenosarchaea group</taxon>
        <taxon>Methanomicrobia</taxon>
        <taxon>Methanosarcinales</taxon>
        <taxon>Methanosarcinaceae</taxon>
        <taxon>Methanococcoides</taxon>
    </lineage>
</organism>
<dbReference type="InterPro" id="IPR018594">
    <property type="entry name" value="DUF2023"/>
</dbReference>
<dbReference type="SUPFAM" id="SSF160448">
    <property type="entry name" value="PG1857-like"/>
    <property type="match status" value="1"/>
</dbReference>
<sequence>MKAVTEELLRKHFDGNMQVFRHHMYEYQKGLRDLILHTTSSGFRDEMVRMVEKNNVAYLIYSPADTKVNVFFGDERCINVLKTIGENNLSEYTDEEDFMLGIMLGYDRLKQCERFLERNVKNGMVEVLVG</sequence>
<protein>
    <recommendedName>
        <fullName evidence="1">DUF2023 domain-containing protein</fullName>
    </recommendedName>
</protein>
<evidence type="ECO:0000313" key="3">
    <source>
        <dbReference type="Proteomes" id="UP000243338"/>
    </source>
</evidence>
<dbReference type="OrthoDB" id="142642at2157"/>
<feature type="domain" description="DUF2023" evidence="1">
    <location>
        <begin position="18"/>
        <end position="118"/>
    </location>
</feature>
<dbReference type="InterPro" id="IPR036780">
    <property type="entry name" value="PG1857-like_sf"/>
</dbReference>
<dbReference type="Proteomes" id="UP000243338">
    <property type="component" value="Unassembled WGS sequence"/>
</dbReference>
<dbReference type="RefSeq" id="WP_210409171.1">
    <property type="nucleotide sequence ID" value="NZ_CAAGSJ010000004.1"/>
</dbReference>
<name>A0A1H9Y0L0_9EURY</name>
<dbReference type="Gene3D" id="3.30.2190.10">
    <property type="entry name" value="PG1857-like"/>
    <property type="match status" value="1"/>
</dbReference>
<reference evidence="3" key="1">
    <citation type="submission" date="2016-10" db="EMBL/GenBank/DDBJ databases">
        <authorList>
            <person name="Varghese N."/>
            <person name="Submissions S."/>
        </authorList>
    </citation>
    <scope>NUCLEOTIDE SEQUENCE [LARGE SCALE GENOMIC DNA]</scope>
    <source>
        <strain evidence="3">SLH 33</strain>
    </source>
</reference>
<keyword evidence="3" id="KW-1185">Reference proteome</keyword>
<gene>
    <name evidence="2" type="ORF">SAMN04488587_0091</name>
</gene>
<evidence type="ECO:0000313" key="2">
    <source>
        <dbReference type="EMBL" id="SES62191.1"/>
    </source>
</evidence>
<dbReference type="AlphaFoldDB" id="A0A1H9Y0L0"/>
<dbReference type="Pfam" id="PF09633">
    <property type="entry name" value="DUF2023"/>
    <property type="match status" value="1"/>
</dbReference>
<dbReference type="EMBL" id="FOHQ01000001">
    <property type="protein sequence ID" value="SES62191.1"/>
    <property type="molecule type" value="Genomic_DNA"/>
</dbReference>
<accession>A0A1H9Y0L0</accession>